<evidence type="ECO:0000313" key="4">
    <source>
        <dbReference type="EMBL" id="KTD48056.1"/>
    </source>
</evidence>
<gene>
    <name evidence="4" type="ORF">Lrub_1504</name>
</gene>
<dbReference type="Pfam" id="PF00583">
    <property type="entry name" value="Acetyltransf_1"/>
    <property type="match status" value="1"/>
</dbReference>
<reference evidence="4 5" key="1">
    <citation type="submission" date="2015-11" db="EMBL/GenBank/DDBJ databases">
        <title>Genomic analysis of 38 Legionella species identifies large and diverse effector repertoires.</title>
        <authorList>
            <person name="Burstein D."/>
            <person name="Amaro F."/>
            <person name="Zusman T."/>
            <person name="Lifshitz Z."/>
            <person name="Cohen O."/>
            <person name="Gilbert J.A."/>
            <person name="Pupko T."/>
            <person name="Shuman H.A."/>
            <person name="Segal G."/>
        </authorList>
    </citation>
    <scope>NUCLEOTIDE SEQUENCE [LARGE SCALE GENOMIC DNA]</scope>
    <source>
        <strain evidence="4 5">WA-270A-C2</strain>
    </source>
</reference>
<dbReference type="CDD" id="cd04301">
    <property type="entry name" value="NAT_SF"/>
    <property type="match status" value="1"/>
</dbReference>
<dbReference type="EMBL" id="LNYT01000015">
    <property type="protein sequence ID" value="KTD48056.1"/>
    <property type="molecule type" value="Genomic_DNA"/>
</dbReference>
<dbReference type="Proteomes" id="UP000054608">
    <property type="component" value="Unassembled WGS sequence"/>
</dbReference>
<name>A0A0W0XTT5_9GAMM</name>
<accession>A0A0W0XTT5</accession>
<evidence type="ECO:0000256" key="1">
    <source>
        <dbReference type="ARBA" id="ARBA00022679"/>
    </source>
</evidence>
<dbReference type="RefSeq" id="WP_237760779.1">
    <property type="nucleotide sequence ID" value="NZ_CAAAIN010000026.1"/>
</dbReference>
<dbReference type="PROSITE" id="PS51186">
    <property type="entry name" value="GNAT"/>
    <property type="match status" value="1"/>
</dbReference>
<dbReference type="SUPFAM" id="SSF55729">
    <property type="entry name" value="Acyl-CoA N-acyltransferases (Nat)"/>
    <property type="match status" value="1"/>
</dbReference>
<dbReference type="GO" id="GO:0016747">
    <property type="term" value="F:acyltransferase activity, transferring groups other than amino-acyl groups"/>
    <property type="evidence" value="ECO:0007669"/>
    <property type="project" value="InterPro"/>
</dbReference>
<proteinExistence type="predicted"/>
<evidence type="ECO:0000313" key="5">
    <source>
        <dbReference type="Proteomes" id="UP000054608"/>
    </source>
</evidence>
<sequence>MLSFGNGADQNMLNWAAWLRMHHQDPKWAVHVIQESSANIMDFSRLHQLASYGDKVIAGICSEVYTWKLLYISVFFVEEKYRNQGLGTILINKVEEKAKQLGVTLAHLDTFDFQAKDFYLKHGYEVFGILDDCPQGHKRYYMRKIL</sequence>
<dbReference type="InterPro" id="IPR051556">
    <property type="entry name" value="N-term/lysine_N-AcTrnsfr"/>
</dbReference>
<keyword evidence="2" id="KW-0012">Acyltransferase</keyword>
<dbReference type="InterPro" id="IPR000182">
    <property type="entry name" value="GNAT_dom"/>
</dbReference>
<dbReference type="AlphaFoldDB" id="A0A0W0XTT5"/>
<dbReference type="PATRIC" id="fig|458.5.peg.1565"/>
<keyword evidence="1 4" id="KW-0808">Transferase</keyword>
<dbReference type="PANTHER" id="PTHR42919:SF8">
    <property type="entry name" value="N-ALPHA-ACETYLTRANSFERASE 50"/>
    <property type="match status" value="1"/>
</dbReference>
<dbReference type="Gene3D" id="3.40.630.30">
    <property type="match status" value="1"/>
</dbReference>
<dbReference type="PANTHER" id="PTHR42919">
    <property type="entry name" value="N-ALPHA-ACETYLTRANSFERASE"/>
    <property type="match status" value="1"/>
</dbReference>
<protein>
    <submittedName>
        <fullName evidence="4">GNAT family acetyltransferase</fullName>
    </submittedName>
</protein>
<comment type="caution">
    <text evidence="4">The sequence shown here is derived from an EMBL/GenBank/DDBJ whole genome shotgun (WGS) entry which is preliminary data.</text>
</comment>
<evidence type="ECO:0000256" key="2">
    <source>
        <dbReference type="ARBA" id="ARBA00023315"/>
    </source>
</evidence>
<dbReference type="InterPro" id="IPR016181">
    <property type="entry name" value="Acyl_CoA_acyltransferase"/>
</dbReference>
<organism evidence="4 5">
    <name type="scientific">Legionella rubrilucens</name>
    <dbReference type="NCBI Taxonomy" id="458"/>
    <lineage>
        <taxon>Bacteria</taxon>
        <taxon>Pseudomonadati</taxon>
        <taxon>Pseudomonadota</taxon>
        <taxon>Gammaproteobacteria</taxon>
        <taxon>Legionellales</taxon>
        <taxon>Legionellaceae</taxon>
        <taxon>Legionella</taxon>
    </lineage>
</organism>
<evidence type="ECO:0000259" key="3">
    <source>
        <dbReference type="PROSITE" id="PS51186"/>
    </source>
</evidence>
<feature type="domain" description="N-acetyltransferase" evidence="3">
    <location>
        <begin position="8"/>
        <end position="146"/>
    </location>
</feature>
<keyword evidence="5" id="KW-1185">Reference proteome</keyword>
<dbReference type="STRING" id="458.Lrub_1504"/>